<feature type="transmembrane region" description="Helical" evidence="1">
    <location>
        <begin position="410"/>
        <end position="432"/>
    </location>
</feature>
<keyword evidence="3" id="KW-1185">Reference proteome</keyword>
<feature type="transmembrane region" description="Helical" evidence="1">
    <location>
        <begin position="346"/>
        <end position="365"/>
    </location>
</feature>
<organism evidence="2 3">
    <name type="scientific">Paraflavisolibacter caeni</name>
    <dbReference type="NCBI Taxonomy" id="2982496"/>
    <lineage>
        <taxon>Bacteria</taxon>
        <taxon>Pseudomonadati</taxon>
        <taxon>Bacteroidota</taxon>
        <taxon>Chitinophagia</taxon>
        <taxon>Chitinophagales</taxon>
        <taxon>Chitinophagaceae</taxon>
        <taxon>Paraflavisolibacter</taxon>
    </lineage>
</organism>
<comment type="caution">
    <text evidence="2">The sequence shown here is derived from an EMBL/GenBank/DDBJ whole genome shotgun (WGS) entry which is preliminary data.</text>
</comment>
<dbReference type="InterPro" id="IPR018580">
    <property type="entry name" value="Uncharacterised_YfhO"/>
</dbReference>
<gene>
    <name evidence="2" type="ORF">OCK74_14620</name>
</gene>
<feature type="transmembrane region" description="Helical" evidence="1">
    <location>
        <begin position="221"/>
        <end position="243"/>
    </location>
</feature>
<feature type="transmembrane region" description="Helical" evidence="1">
    <location>
        <begin position="797"/>
        <end position="817"/>
    </location>
</feature>
<dbReference type="PANTHER" id="PTHR38454:SF1">
    <property type="entry name" value="INTEGRAL MEMBRANE PROTEIN"/>
    <property type="match status" value="1"/>
</dbReference>
<dbReference type="PANTHER" id="PTHR38454">
    <property type="entry name" value="INTEGRAL MEMBRANE PROTEIN-RELATED"/>
    <property type="match status" value="1"/>
</dbReference>
<name>A0A9X2XZE6_9BACT</name>
<keyword evidence="1" id="KW-0472">Membrane</keyword>
<feature type="transmembrane region" description="Helical" evidence="1">
    <location>
        <begin position="192"/>
        <end position="209"/>
    </location>
</feature>
<reference evidence="2" key="1">
    <citation type="submission" date="2022-09" db="EMBL/GenBank/DDBJ databases">
        <authorList>
            <person name="Yuan C."/>
            <person name="Ke Z."/>
        </authorList>
    </citation>
    <scope>NUCLEOTIDE SEQUENCE</scope>
    <source>
        <strain evidence="2">LB-8</strain>
    </source>
</reference>
<dbReference type="Proteomes" id="UP001155483">
    <property type="component" value="Unassembled WGS sequence"/>
</dbReference>
<reference evidence="2" key="2">
    <citation type="submission" date="2023-04" db="EMBL/GenBank/DDBJ databases">
        <title>Paracnuella aquatica gen. nov., sp. nov., a member of the family Chitinophagaceae isolated from a hot spring.</title>
        <authorList>
            <person name="Wang C."/>
        </authorList>
    </citation>
    <scope>NUCLEOTIDE SEQUENCE</scope>
    <source>
        <strain evidence="2">LB-8</strain>
    </source>
</reference>
<evidence type="ECO:0000313" key="2">
    <source>
        <dbReference type="EMBL" id="MCU7550353.1"/>
    </source>
</evidence>
<sequence>MNKSIFQKLLPHLIAIVTFLVFALIFCQPALEGKVLQQHDIVGAKGMSQDAINHYNKYGNLPLWNTHLFSGMPNYQVLIKSPDVLISFIHVLSLGLPEPANFFFLACVCFYILCLAFRANPYVGIFGALAFAYATYNPVIISAGHSTKMAALCFAPALLAGLVWLYEKKYWIGIAVTALFAAAEVTANHPQINYYLLIAAGFMTISYLIRWIKNGEWKHTAIALSLAVLGAVLGVAAAAVTLFPTYEYAKYTMRGGKNIETSQTGGVVEKKTTGLDQDYAFMWSIAKSEVVTLFMPHAFGGSSSETFDEESKLVKELADKNIPENAAVQLASSLPKYWGGLESTSGPAYIGALSFLLFAIGLAILRSHHRWWILAAVVLGIFMAWGKYFSGFNSILFDVLPMYSKFRAPSMALVIPQLLVPLMAVLCLQKLLFQMDEEQLKNNFKPILYAAGGLVALAGFIYLVNDYGSPIDEQIIAAYSQQGGGDTGHMIVSSLKAARKSMFGSDIMRLIGFGLLLLGLLYFRMKKVLSPVVVAVVLLVANTIDLFAIGKKYLSEDVYVDKDAYTDLNFKLTAADQAILKDTDPHFRVYNLSPDRFSESRTSYYHRSLGGYHPAKLRIYQDLIETQFSKNSLNMPVLNMLDTRYFLIPDQQGSGSINIQKNDSAMGAAWFVKTLHPVNGPVEEIKALDNFDPKHTAFFDKTTQNITASQVAFDSTATIQLTHYNNDTIEYVTNAATPQFAVFSEIYYPAGWNAYIDGKKTDHYKVDYVLRGMPIPAGKHTITFRFEPQVYKTSYNLVFWGMIIVYILFFGGIIMSIRKKELQGYRKEELL</sequence>
<feature type="transmembrane region" description="Helical" evidence="1">
    <location>
        <begin position="170"/>
        <end position="186"/>
    </location>
</feature>
<dbReference type="EMBL" id="JAOTIF010000011">
    <property type="protein sequence ID" value="MCU7550353.1"/>
    <property type="molecule type" value="Genomic_DNA"/>
</dbReference>
<feature type="transmembrane region" description="Helical" evidence="1">
    <location>
        <begin position="444"/>
        <end position="464"/>
    </location>
</feature>
<keyword evidence="1" id="KW-0812">Transmembrane</keyword>
<keyword evidence="1" id="KW-1133">Transmembrane helix</keyword>
<evidence type="ECO:0000313" key="3">
    <source>
        <dbReference type="Proteomes" id="UP001155483"/>
    </source>
</evidence>
<feature type="transmembrane region" description="Helical" evidence="1">
    <location>
        <begin position="100"/>
        <end position="117"/>
    </location>
</feature>
<accession>A0A9X2XZE6</accession>
<feature type="transmembrane region" description="Helical" evidence="1">
    <location>
        <begin position="372"/>
        <end position="390"/>
    </location>
</feature>
<dbReference type="RefSeq" id="WP_279297790.1">
    <property type="nucleotide sequence ID" value="NZ_JAOTIF010000011.1"/>
</dbReference>
<feature type="transmembrane region" description="Helical" evidence="1">
    <location>
        <begin position="507"/>
        <end position="523"/>
    </location>
</feature>
<feature type="transmembrane region" description="Helical" evidence="1">
    <location>
        <begin position="122"/>
        <end position="143"/>
    </location>
</feature>
<feature type="transmembrane region" description="Helical" evidence="1">
    <location>
        <begin position="12"/>
        <end position="31"/>
    </location>
</feature>
<protein>
    <submittedName>
        <fullName evidence="2">YfhO family protein</fullName>
    </submittedName>
</protein>
<feature type="transmembrane region" description="Helical" evidence="1">
    <location>
        <begin position="149"/>
        <end position="165"/>
    </location>
</feature>
<feature type="transmembrane region" description="Helical" evidence="1">
    <location>
        <begin position="528"/>
        <end position="549"/>
    </location>
</feature>
<evidence type="ECO:0000256" key="1">
    <source>
        <dbReference type="SAM" id="Phobius"/>
    </source>
</evidence>
<dbReference type="AlphaFoldDB" id="A0A9X2XZE6"/>
<dbReference type="Pfam" id="PF09586">
    <property type="entry name" value="YfhO"/>
    <property type="match status" value="1"/>
</dbReference>
<proteinExistence type="predicted"/>